<dbReference type="AlphaFoldDB" id="A0A5N1J6H4"/>
<keyword evidence="1" id="KW-0472">Membrane</keyword>
<feature type="transmembrane region" description="Helical" evidence="1">
    <location>
        <begin position="48"/>
        <end position="66"/>
    </location>
</feature>
<evidence type="ECO:0000313" key="2">
    <source>
        <dbReference type="EMBL" id="KAA9340797.1"/>
    </source>
</evidence>
<organism evidence="2 3">
    <name type="scientific">Adhaeribacter soli</name>
    <dbReference type="NCBI Taxonomy" id="2607655"/>
    <lineage>
        <taxon>Bacteria</taxon>
        <taxon>Pseudomonadati</taxon>
        <taxon>Bacteroidota</taxon>
        <taxon>Cytophagia</taxon>
        <taxon>Cytophagales</taxon>
        <taxon>Hymenobacteraceae</taxon>
        <taxon>Adhaeribacter</taxon>
    </lineage>
</organism>
<feature type="transmembrane region" description="Helical" evidence="1">
    <location>
        <begin position="21"/>
        <end position="42"/>
    </location>
</feature>
<gene>
    <name evidence="2" type="ORF">F0P94_05050</name>
</gene>
<reference evidence="2 3" key="1">
    <citation type="submission" date="2019-09" db="EMBL/GenBank/DDBJ databases">
        <title>Genome sequence of Adhaeribacter sp. M2.</title>
        <authorList>
            <person name="Srinivasan S."/>
        </authorList>
    </citation>
    <scope>NUCLEOTIDE SEQUENCE [LARGE SCALE GENOMIC DNA]</scope>
    <source>
        <strain evidence="2 3">M2</strain>
    </source>
</reference>
<keyword evidence="3" id="KW-1185">Reference proteome</keyword>
<evidence type="ECO:0000256" key="1">
    <source>
        <dbReference type="SAM" id="Phobius"/>
    </source>
</evidence>
<protein>
    <submittedName>
        <fullName evidence="2">Uncharacterized protein</fullName>
    </submittedName>
</protein>
<sequence length="160" mass="18711">MRSLLRVGIRPMKNARISFSVQLALVLFWLVYVGFMLFTESATNDRNFLHYVFLALTLLYLVYILAQNTSIFGLQSYLEITPAYIVQKKGHFRPKLVIAFEDVAKVQILPFLLRFTLKNGEVINMDTKSIKRRKNIALVKENLELMAERHRFELQDNLMP</sequence>
<proteinExistence type="predicted"/>
<name>A0A5N1J6H4_9BACT</name>
<dbReference type="Proteomes" id="UP000326570">
    <property type="component" value="Unassembled WGS sequence"/>
</dbReference>
<comment type="caution">
    <text evidence="2">The sequence shown here is derived from an EMBL/GenBank/DDBJ whole genome shotgun (WGS) entry which is preliminary data.</text>
</comment>
<keyword evidence="1" id="KW-1133">Transmembrane helix</keyword>
<dbReference type="RefSeq" id="WP_150902724.1">
    <property type="nucleotide sequence ID" value="NZ_VTWT01000002.1"/>
</dbReference>
<dbReference type="EMBL" id="VTWT01000002">
    <property type="protein sequence ID" value="KAA9340797.1"/>
    <property type="molecule type" value="Genomic_DNA"/>
</dbReference>
<evidence type="ECO:0000313" key="3">
    <source>
        <dbReference type="Proteomes" id="UP000326570"/>
    </source>
</evidence>
<accession>A0A5N1J6H4</accession>
<keyword evidence="1" id="KW-0812">Transmembrane</keyword>